<evidence type="ECO:0000313" key="7">
    <source>
        <dbReference type="EMBL" id="CAJ1978955.1"/>
    </source>
</evidence>
<proteinExistence type="inferred from homology"/>
<sequence length="647" mass="72231">MKLVAVVLSVNVKLINDDATNLAREDSLPRYTLSFPLWLEWSSASVWTEEECQFLLRSYVCESGVYAELVLNTFPGQHGTIRLEEGEESSASQLPKTSLFLFRDNTNISTPLHIRLDLKAHLVTGHALMISGFCFNGRNGLGLAAMHQASAGPVHDFMLTLIQAADLLIKLQTIGPESIITVGVCMCVPTTQGLKLEFCIAVALTDFDMIHDLKAQLEGMGWAGWDDKPGRSNISPDFSHSTPTELNSLTGSLVVRKRKACCTEHQVHTSDFVYIPQNMETVLFNHSPPSEFKGLSKEEEDSLLGQVEIWRYMLCYTDSLAIKCVIELRIPDIIHRYGKPLSLSQIVENIEDAPSPDANLLQRVMTLMVRRKIFSAEQSETGETLYGLTSASEWILRDTKMTLAPLFLLENHPVHLTPAQHMSEIIREGIKNGTAFFRSHGHDQFELTGVDPEYNRMFHEGMMCTARVISKAVINGYKEGFNQIESLVDVGGSTGGSISEIVRAYPHIKGINFDLPHVVATAPKFEGVTHVGGDMFVSVPSADAIYMKWILHDWTDEQCIELLKNCRKAIPEKTGKVIIVDHVLRPEGNELFTDAGFAFDMILLAHNAGGKERTEENWKLLFKEAGFPRYNIIKIHAFPSLIEAFPI</sequence>
<comment type="similarity">
    <text evidence="4">Belongs to the class I-like SAM-binding methyltransferase superfamily. Cation-independent O-methyltransferase family.</text>
</comment>
<dbReference type="InterPro" id="IPR016461">
    <property type="entry name" value="COMT-like"/>
</dbReference>
<dbReference type="Proteomes" id="UP001189624">
    <property type="component" value="Chromosome 11"/>
</dbReference>
<keyword evidence="8" id="KW-1185">Reference proteome</keyword>
<dbReference type="GO" id="GO:0008757">
    <property type="term" value="F:S-adenosylmethionine-dependent methyltransferase activity"/>
    <property type="evidence" value="ECO:0007669"/>
    <property type="project" value="UniProtKB-ARBA"/>
</dbReference>
<protein>
    <submittedName>
        <fullName evidence="7">Uncharacterized protein</fullName>
    </submittedName>
</protein>
<keyword evidence="1" id="KW-0489">Methyltransferase</keyword>
<dbReference type="Pfam" id="PF00891">
    <property type="entry name" value="Methyltransf_2"/>
    <property type="match status" value="1"/>
</dbReference>
<dbReference type="FunFam" id="3.40.50.150:FF:000294">
    <property type="entry name" value="O-methyltransferase family protein"/>
    <property type="match status" value="1"/>
</dbReference>
<dbReference type="InterPro" id="IPR012967">
    <property type="entry name" value="COMT_dimerisation"/>
</dbReference>
<dbReference type="SUPFAM" id="SSF46785">
    <property type="entry name" value="Winged helix' DNA-binding domain"/>
    <property type="match status" value="1"/>
</dbReference>
<name>A0AA86W6L2_9FABA</name>
<dbReference type="GO" id="GO:0032259">
    <property type="term" value="P:methylation"/>
    <property type="evidence" value="ECO:0007669"/>
    <property type="project" value="UniProtKB-KW"/>
</dbReference>
<evidence type="ECO:0000259" key="5">
    <source>
        <dbReference type="Pfam" id="PF00891"/>
    </source>
</evidence>
<dbReference type="Gene3D" id="3.40.50.150">
    <property type="entry name" value="Vaccinia Virus protein VP39"/>
    <property type="match status" value="1"/>
</dbReference>
<dbReference type="GO" id="GO:0046983">
    <property type="term" value="F:protein dimerization activity"/>
    <property type="evidence" value="ECO:0007669"/>
    <property type="project" value="InterPro"/>
</dbReference>
<keyword evidence="2" id="KW-0808">Transferase</keyword>
<dbReference type="Gramene" id="rna-AYBTSS11_LOCUS31163">
    <property type="protein sequence ID" value="CAJ1978955.1"/>
    <property type="gene ID" value="gene-AYBTSS11_LOCUS31163"/>
</dbReference>
<dbReference type="GO" id="GO:0008171">
    <property type="term" value="F:O-methyltransferase activity"/>
    <property type="evidence" value="ECO:0007669"/>
    <property type="project" value="InterPro"/>
</dbReference>
<evidence type="ECO:0000256" key="3">
    <source>
        <dbReference type="ARBA" id="ARBA00022691"/>
    </source>
</evidence>
<evidence type="ECO:0000256" key="2">
    <source>
        <dbReference type="ARBA" id="ARBA00022679"/>
    </source>
</evidence>
<evidence type="ECO:0000256" key="1">
    <source>
        <dbReference type="ARBA" id="ARBA00022603"/>
    </source>
</evidence>
<feature type="domain" description="O-methyltransferase dimerisation" evidence="6">
    <location>
        <begin position="310"/>
        <end position="397"/>
    </location>
</feature>
<keyword evidence="3" id="KW-0949">S-adenosyl-L-methionine</keyword>
<dbReference type="InterPro" id="IPR001077">
    <property type="entry name" value="COMT_C"/>
</dbReference>
<evidence type="ECO:0000256" key="4">
    <source>
        <dbReference type="ARBA" id="ARBA00038277"/>
    </source>
</evidence>
<dbReference type="PROSITE" id="PS51683">
    <property type="entry name" value="SAM_OMT_II"/>
    <property type="match status" value="1"/>
</dbReference>
<reference evidence="7" key="1">
    <citation type="submission" date="2023-10" db="EMBL/GenBank/DDBJ databases">
        <authorList>
            <person name="Domelevo Entfellner J.-B."/>
        </authorList>
    </citation>
    <scope>NUCLEOTIDE SEQUENCE</scope>
</reference>
<evidence type="ECO:0000259" key="6">
    <source>
        <dbReference type="Pfam" id="PF08100"/>
    </source>
</evidence>
<dbReference type="Gene3D" id="1.10.10.10">
    <property type="entry name" value="Winged helix-like DNA-binding domain superfamily/Winged helix DNA-binding domain"/>
    <property type="match status" value="1"/>
</dbReference>
<dbReference type="InterPro" id="IPR029063">
    <property type="entry name" value="SAM-dependent_MTases_sf"/>
</dbReference>
<dbReference type="InterPro" id="IPR036388">
    <property type="entry name" value="WH-like_DNA-bd_sf"/>
</dbReference>
<dbReference type="AlphaFoldDB" id="A0AA86W6L2"/>
<gene>
    <name evidence="7" type="ORF">AYBTSS11_LOCUS31163</name>
</gene>
<dbReference type="CDD" id="cd02440">
    <property type="entry name" value="AdoMet_MTases"/>
    <property type="match status" value="1"/>
</dbReference>
<accession>A0AA86W6L2</accession>
<dbReference type="Pfam" id="PF08100">
    <property type="entry name" value="Dimerisation"/>
    <property type="match status" value="1"/>
</dbReference>
<dbReference type="PANTHER" id="PTHR11746">
    <property type="entry name" value="O-METHYLTRANSFERASE"/>
    <property type="match status" value="1"/>
</dbReference>
<evidence type="ECO:0000313" key="8">
    <source>
        <dbReference type="Proteomes" id="UP001189624"/>
    </source>
</evidence>
<organism evidence="7 8">
    <name type="scientific">Sphenostylis stenocarpa</name>
    <dbReference type="NCBI Taxonomy" id="92480"/>
    <lineage>
        <taxon>Eukaryota</taxon>
        <taxon>Viridiplantae</taxon>
        <taxon>Streptophyta</taxon>
        <taxon>Embryophyta</taxon>
        <taxon>Tracheophyta</taxon>
        <taxon>Spermatophyta</taxon>
        <taxon>Magnoliopsida</taxon>
        <taxon>eudicotyledons</taxon>
        <taxon>Gunneridae</taxon>
        <taxon>Pentapetalae</taxon>
        <taxon>rosids</taxon>
        <taxon>fabids</taxon>
        <taxon>Fabales</taxon>
        <taxon>Fabaceae</taxon>
        <taxon>Papilionoideae</taxon>
        <taxon>50 kb inversion clade</taxon>
        <taxon>NPAAA clade</taxon>
        <taxon>indigoferoid/millettioid clade</taxon>
        <taxon>Phaseoleae</taxon>
        <taxon>Sphenostylis</taxon>
    </lineage>
</organism>
<dbReference type="SUPFAM" id="SSF53335">
    <property type="entry name" value="S-adenosyl-L-methionine-dependent methyltransferases"/>
    <property type="match status" value="1"/>
</dbReference>
<feature type="domain" description="O-methyltransferase C-terminal" evidence="5">
    <location>
        <begin position="421"/>
        <end position="627"/>
    </location>
</feature>
<dbReference type="InterPro" id="IPR036390">
    <property type="entry name" value="WH_DNA-bd_sf"/>
</dbReference>
<dbReference type="EMBL" id="OY731408">
    <property type="protein sequence ID" value="CAJ1978955.1"/>
    <property type="molecule type" value="Genomic_DNA"/>
</dbReference>